<name>R7QPS9_CHOCR</name>
<dbReference type="GeneID" id="17327035"/>
<feature type="region of interest" description="Disordered" evidence="1">
    <location>
        <begin position="16"/>
        <end position="60"/>
    </location>
</feature>
<dbReference type="Proteomes" id="UP000012073">
    <property type="component" value="Unassembled WGS sequence"/>
</dbReference>
<dbReference type="RefSeq" id="XP_005719316.1">
    <property type="nucleotide sequence ID" value="XM_005719259.1"/>
</dbReference>
<keyword evidence="4" id="KW-1185">Reference proteome</keyword>
<organism evidence="3 4">
    <name type="scientific">Chondrus crispus</name>
    <name type="common">Carrageen Irish moss</name>
    <name type="synonym">Polymorpha crispa</name>
    <dbReference type="NCBI Taxonomy" id="2769"/>
    <lineage>
        <taxon>Eukaryota</taxon>
        <taxon>Rhodophyta</taxon>
        <taxon>Florideophyceae</taxon>
        <taxon>Rhodymeniophycidae</taxon>
        <taxon>Gigartinales</taxon>
        <taxon>Gigartinaceae</taxon>
        <taxon>Chondrus</taxon>
    </lineage>
</organism>
<sequence>MCKDFIKTSSCAVRTTTSSASNTARQTSADLRSTAVLSPAQRPSPTSRPDSSNASHSRRLPRLTLGYPRCALRNRHRLPLFLCLAFPLGVLYLDLLPLGLERNQNNCSERRNPDDHPEVRLEVGLVGVVQRL</sequence>
<feature type="compositionally biased region" description="Polar residues" evidence="1">
    <location>
        <begin position="41"/>
        <end position="55"/>
    </location>
</feature>
<dbReference type="AlphaFoldDB" id="R7QPS9"/>
<feature type="transmembrane region" description="Helical" evidence="2">
    <location>
        <begin position="78"/>
        <end position="100"/>
    </location>
</feature>
<evidence type="ECO:0000256" key="1">
    <source>
        <dbReference type="SAM" id="MobiDB-lite"/>
    </source>
</evidence>
<proteinExistence type="predicted"/>
<protein>
    <submittedName>
        <fullName evidence="3">Uncharacterized protein</fullName>
    </submittedName>
</protein>
<evidence type="ECO:0000313" key="3">
    <source>
        <dbReference type="EMBL" id="CDF39405.1"/>
    </source>
</evidence>
<keyword evidence="2" id="KW-0812">Transmembrane</keyword>
<evidence type="ECO:0000313" key="4">
    <source>
        <dbReference type="Proteomes" id="UP000012073"/>
    </source>
</evidence>
<accession>R7QPS9</accession>
<evidence type="ECO:0000256" key="2">
    <source>
        <dbReference type="SAM" id="Phobius"/>
    </source>
</evidence>
<reference evidence="4" key="1">
    <citation type="journal article" date="2013" name="Proc. Natl. Acad. Sci. U.S.A.">
        <title>Genome structure and metabolic features in the red seaweed Chondrus crispus shed light on evolution of the Archaeplastida.</title>
        <authorList>
            <person name="Collen J."/>
            <person name="Porcel B."/>
            <person name="Carre W."/>
            <person name="Ball S.G."/>
            <person name="Chaparro C."/>
            <person name="Tonon T."/>
            <person name="Barbeyron T."/>
            <person name="Michel G."/>
            <person name="Noel B."/>
            <person name="Valentin K."/>
            <person name="Elias M."/>
            <person name="Artiguenave F."/>
            <person name="Arun A."/>
            <person name="Aury J.M."/>
            <person name="Barbosa-Neto J.F."/>
            <person name="Bothwell J.H."/>
            <person name="Bouget F.Y."/>
            <person name="Brillet L."/>
            <person name="Cabello-Hurtado F."/>
            <person name="Capella-Gutierrez S."/>
            <person name="Charrier B."/>
            <person name="Cladiere L."/>
            <person name="Cock J.M."/>
            <person name="Coelho S.M."/>
            <person name="Colleoni C."/>
            <person name="Czjzek M."/>
            <person name="Da Silva C."/>
            <person name="Delage L."/>
            <person name="Denoeud F."/>
            <person name="Deschamps P."/>
            <person name="Dittami S.M."/>
            <person name="Gabaldon T."/>
            <person name="Gachon C.M."/>
            <person name="Groisillier A."/>
            <person name="Herve C."/>
            <person name="Jabbari K."/>
            <person name="Katinka M."/>
            <person name="Kloareg B."/>
            <person name="Kowalczyk N."/>
            <person name="Labadie K."/>
            <person name="Leblanc C."/>
            <person name="Lopez P.J."/>
            <person name="McLachlan D.H."/>
            <person name="Meslet-Cladiere L."/>
            <person name="Moustafa A."/>
            <person name="Nehr Z."/>
            <person name="Nyvall Collen P."/>
            <person name="Panaud O."/>
            <person name="Partensky F."/>
            <person name="Poulain J."/>
            <person name="Rensing S.A."/>
            <person name="Rousvoal S."/>
            <person name="Samson G."/>
            <person name="Symeonidi A."/>
            <person name="Weissenbach J."/>
            <person name="Zambounis A."/>
            <person name="Wincker P."/>
            <person name="Boyen C."/>
        </authorList>
    </citation>
    <scope>NUCLEOTIDE SEQUENCE [LARGE SCALE GENOMIC DNA]</scope>
    <source>
        <strain evidence="4">cv. Stackhouse</strain>
    </source>
</reference>
<dbReference type="KEGG" id="ccp:CHC_T00006558001"/>
<keyword evidence="2" id="KW-0472">Membrane</keyword>
<feature type="compositionally biased region" description="Low complexity" evidence="1">
    <location>
        <begin position="16"/>
        <end position="29"/>
    </location>
</feature>
<dbReference type="Gramene" id="CDF39405">
    <property type="protein sequence ID" value="CDF39405"/>
    <property type="gene ID" value="CHC_T00006558001"/>
</dbReference>
<gene>
    <name evidence="3" type="ORF">CHC_T00006558001</name>
</gene>
<dbReference type="EMBL" id="HG002031">
    <property type="protein sequence ID" value="CDF39405.1"/>
    <property type="molecule type" value="Genomic_DNA"/>
</dbReference>
<keyword evidence="2" id="KW-1133">Transmembrane helix</keyword>